<feature type="region of interest" description="Disordered" evidence="2">
    <location>
        <begin position="283"/>
        <end position="309"/>
    </location>
</feature>
<keyword evidence="6" id="KW-1185">Reference proteome</keyword>
<dbReference type="Proteomes" id="UP000324222">
    <property type="component" value="Unassembled WGS sequence"/>
</dbReference>
<dbReference type="InterPro" id="IPR045866">
    <property type="entry name" value="FAM210A/B-like"/>
</dbReference>
<dbReference type="OrthoDB" id="6378063at2759"/>
<feature type="domain" description="HTH psq-type" evidence="3">
    <location>
        <begin position="387"/>
        <end position="431"/>
    </location>
</feature>
<evidence type="ECO:0000313" key="5">
    <source>
        <dbReference type="EMBL" id="MPC21924.1"/>
    </source>
</evidence>
<dbReference type="GO" id="GO:0003677">
    <property type="term" value="F:DNA binding"/>
    <property type="evidence" value="ECO:0007669"/>
    <property type="project" value="InterPro"/>
</dbReference>
<comment type="caution">
    <text evidence="5">The sequence shown here is derived from an EMBL/GenBank/DDBJ whole genome shotgun (WGS) entry which is preliminary data.</text>
</comment>
<protein>
    <submittedName>
        <fullName evidence="5">Protein FAM210B</fullName>
    </submittedName>
</protein>
<gene>
    <name evidence="5" type="primary">Fam210b</name>
    <name evidence="5" type="ORF">E2C01_014928</name>
</gene>
<dbReference type="Pfam" id="PF04218">
    <property type="entry name" value="CENP-B_N"/>
    <property type="match status" value="1"/>
</dbReference>
<evidence type="ECO:0000259" key="4">
    <source>
        <dbReference type="Pfam" id="PF06916"/>
    </source>
</evidence>
<dbReference type="EMBL" id="VSRR010001032">
    <property type="protein sequence ID" value="MPC21924.1"/>
    <property type="molecule type" value="Genomic_DNA"/>
</dbReference>
<evidence type="ECO:0000313" key="6">
    <source>
        <dbReference type="Proteomes" id="UP000324222"/>
    </source>
</evidence>
<feature type="domain" description="DUF1279" evidence="4">
    <location>
        <begin position="228"/>
        <end position="357"/>
    </location>
</feature>
<dbReference type="AlphaFoldDB" id="A0A5B7DLK5"/>
<feature type="compositionally biased region" description="Polar residues" evidence="2">
    <location>
        <begin position="283"/>
        <end position="294"/>
    </location>
</feature>
<proteinExistence type="predicted"/>
<feature type="region of interest" description="Disordered" evidence="2">
    <location>
        <begin position="368"/>
        <end position="388"/>
    </location>
</feature>
<sequence length="478" mass="52032">MAVACLVTEARFSPRRNRDVSSKLNQVGGVFGAKFMSTQGTHEAAFNNSSHPIDSHSDIYDSRITVSLSSVMQTNVPKPYGITGKAPVHLNMPGGQWAQDEKYISGDLHTFHHSNISSKKNPGTTYHTLSSLRHYMPVKHANLPRLSGSNTLYGDGAGSVDYVNCVKLSVSPSKVCLLSNKAIVGEHLIKRSFGCKFFHKSAVNNFQQSHTCDSKTIDTPELQLTPRQKLQRAVKEYGATVIVFHVTISLASLGICYLLVSSGVDMSGVIKSLGISLGHVGESTTDMPTPSKSPSVEILEQDSTSTTGPKQTIAEEFDKIDVNTKRAAGAATFVVAYAVHKVFAPARIAVTLTATPFISPAAARLPSLNMPPKRPATSPPMSRNVTKKTRKSLTFKVKLDIIHRHERGKKSNSIARHHGLTPSTVSIIFKSADCIKKACRGLKLRVEGKACSEFYIVHRRQEHGIAVVSDQQPHWTPS</sequence>
<dbReference type="PANTHER" id="PTHR21377:SF0">
    <property type="entry name" value="PROTEIN FAM210B, MITOCHONDRIAL"/>
    <property type="match status" value="1"/>
</dbReference>
<dbReference type="InterPro" id="IPR007889">
    <property type="entry name" value="HTH_Psq"/>
</dbReference>
<dbReference type="PANTHER" id="PTHR21377">
    <property type="entry name" value="PROTEIN FAM210B, MITOCHONDRIAL"/>
    <property type="match status" value="1"/>
</dbReference>
<name>A0A5B7DLK5_PORTR</name>
<dbReference type="Gene3D" id="1.10.10.60">
    <property type="entry name" value="Homeodomain-like"/>
    <property type="match status" value="1"/>
</dbReference>
<dbReference type="Pfam" id="PF06916">
    <property type="entry name" value="FAM210A-B_dom"/>
    <property type="match status" value="1"/>
</dbReference>
<dbReference type="InterPro" id="IPR009688">
    <property type="entry name" value="FAM210A/B-like_dom"/>
</dbReference>
<dbReference type="InterPro" id="IPR009057">
    <property type="entry name" value="Homeodomain-like_sf"/>
</dbReference>
<evidence type="ECO:0000259" key="3">
    <source>
        <dbReference type="Pfam" id="PF04218"/>
    </source>
</evidence>
<evidence type="ECO:0000256" key="1">
    <source>
        <dbReference type="ARBA" id="ARBA00004123"/>
    </source>
</evidence>
<comment type="subcellular location">
    <subcellularLocation>
        <location evidence="1">Nucleus</location>
    </subcellularLocation>
</comment>
<accession>A0A5B7DLK5</accession>
<reference evidence="5 6" key="1">
    <citation type="submission" date="2019-05" db="EMBL/GenBank/DDBJ databases">
        <title>Another draft genome of Portunus trituberculatus and its Hox gene families provides insights of decapod evolution.</title>
        <authorList>
            <person name="Jeong J.-H."/>
            <person name="Song I."/>
            <person name="Kim S."/>
            <person name="Choi T."/>
            <person name="Kim D."/>
            <person name="Ryu S."/>
            <person name="Kim W."/>
        </authorList>
    </citation>
    <scope>NUCLEOTIDE SEQUENCE [LARGE SCALE GENOMIC DNA]</scope>
    <source>
        <tissue evidence="5">Muscle</tissue>
    </source>
</reference>
<dbReference type="SUPFAM" id="SSF46689">
    <property type="entry name" value="Homeodomain-like"/>
    <property type="match status" value="1"/>
</dbReference>
<organism evidence="5 6">
    <name type="scientific">Portunus trituberculatus</name>
    <name type="common">Swimming crab</name>
    <name type="synonym">Neptunus trituberculatus</name>
    <dbReference type="NCBI Taxonomy" id="210409"/>
    <lineage>
        <taxon>Eukaryota</taxon>
        <taxon>Metazoa</taxon>
        <taxon>Ecdysozoa</taxon>
        <taxon>Arthropoda</taxon>
        <taxon>Crustacea</taxon>
        <taxon>Multicrustacea</taxon>
        <taxon>Malacostraca</taxon>
        <taxon>Eumalacostraca</taxon>
        <taxon>Eucarida</taxon>
        <taxon>Decapoda</taxon>
        <taxon>Pleocyemata</taxon>
        <taxon>Brachyura</taxon>
        <taxon>Eubrachyura</taxon>
        <taxon>Portunoidea</taxon>
        <taxon>Portunidae</taxon>
        <taxon>Portuninae</taxon>
        <taxon>Portunus</taxon>
    </lineage>
</organism>
<dbReference type="GO" id="GO:0005739">
    <property type="term" value="C:mitochondrion"/>
    <property type="evidence" value="ECO:0007669"/>
    <property type="project" value="TreeGrafter"/>
</dbReference>
<dbReference type="GO" id="GO:0005634">
    <property type="term" value="C:nucleus"/>
    <property type="evidence" value="ECO:0007669"/>
    <property type="project" value="UniProtKB-SubCell"/>
</dbReference>
<evidence type="ECO:0000256" key="2">
    <source>
        <dbReference type="SAM" id="MobiDB-lite"/>
    </source>
</evidence>